<dbReference type="AlphaFoldDB" id="A0A8J2PFY5"/>
<dbReference type="Proteomes" id="UP000708208">
    <property type="component" value="Unassembled WGS sequence"/>
</dbReference>
<name>A0A8J2PFY5_9HEXA</name>
<dbReference type="InterPro" id="IPR058913">
    <property type="entry name" value="Integrase_dom_put"/>
</dbReference>
<accession>A0A8J2PFY5</accession>
<protein>
    <recommendedName>
        <fullName evidence="1">Integrase core domain-containing protein</fullName>
    </recommendedName>
</protein>
<evidence type="ECO:0000259" key="1">
    <source>
        <dbReference type="Pfam" id="PF24764"/>
    </source>
</evidence>
<dbReference type="Pfam" id="PF24764">
    <property type="entry name" value="rva_4"/>
    <property type="match status" value="1"/>
</dbReference>
<reference evidence="2" key="1">
    <citation type="submission" date="2021-06" db="EMBL/GenBank/DDBJ databases">
        <authorList>
            <person name="Hodson N. C."/>
            <person name="Mongue J. A."/>
            <person name="Jaron S. K."/>
        </authorList>
    </citation>
    <scope>NUCLEOTIDE SEQUENCE</scope>
</reference>
<evidence type="ECO:0000313" key="3">
    <source>
        <dbReference type="Proteomes" id="UP000708208"/>
    </source>
</evidence>
<dbReference type="EMBL" id="CAJVCH010487562">
    <property type="protein sequence ID" value="CAG7820708.1"/>
    <property type="molecule type" value="Genomic_DNA"/>
</dbReference>
<keyword evidence="3" id="KW-1185">Reference proteome</keyword>
<gene>
    <name evidence="2" type="ORF">AFUS01_LOCUS31085</name>
</gene>
<dbReference type="OrthoDB" id="6767432at2759"/>
<organism evidence="2 3">
    <name type="scientific">Allacma fusca</name>
    <dbReference type="NCBI Taxonomy" id="39272"/>
    <lineage>
        <taxon>Eukaryota</taxon>
        <taxon>Metazoa</taxon>
        <taxon>Ecdysozoa</taxon>
        <taxon>Arthropoda</taxon>
        <taxon>Hexapoda</taxon>
        <taxon>Collembola</taxon>
        <taxon>Symphypleona</taxon>
        <taxon>Sminthuridae</taxon>
        <taxon>Allacma</taxon>
    </lineage>
</organism>
<evidence type="ECO:0000313" key="2">
    <source>
        <dbReference type="EMBL" id="CAG7820708.1"/>
    </source>
</evidence>
<feature type="domain" description="Integrase core" evidence="1">
    <location>
        <begin position="193"/>
        <end position="372"/>
    </location>
</feature>
<proteinExistence type="predicted"/>
<feature type="non-terminal residue" evidence="2">
    <location>
        <position position="1"/>
    </location>
</feature>
<dbReference type="PANTHER" id="PTHR46791">
    <property type="entry name" value="EXPRESSED PROTEIN"/>
    <property type="match status" value="1"/>
</dbReference>
<sequence length="440" mass="50831">MEINRLLLPCEHIIANGDLERFDIVLATLEQIILLVESEGENAENHNLIEHVMDLINTVENIQETSVKTRLPGQPKIQIPKESIEELLELKFSARCIAKIYNVSDKTIYRRLKEYGMSVRDSYSILSDTELQEVMLGILADHPFTGYKRMLGFLSAKGHKVQTARVQLCMRVVDPFGVQARTVLNRAINRRLYFVRYAMDRWHLDTNMKLTRRYKIIIRSAIDGCTRLCVYLTVGTDNRSSSNLKSFMDGVSEWGPPKAIRCDKGGENYGIARFMLSLRGIDSKAVLAGRSVHNQRIERFWVDVYRESQYFLAIFASMEQDGILDIDNPVHLFVLHYVFVPRMQHSYDQFRNGWNNHKISTENSRSPLQLMILKRHPDFPENVTQETLNQLFSVCMTYQDGNTDQYDSVRNPSPVLHNLSEIQIERLRLIDTMATSNNHG</sequence>
<dbReference type="PANTHER" id="PTHR46791:SF5">
    <property type="entry name" value="CLR5 DOMAIN-CONTAINING PROTEIN-RELATED"/>
    <property type="match status" value="1"/>
</dbReference>
<comment type="caution">
    <text evidence="2">The sequence shown here is derived from an EMBL/GenBank/DDBJ whole genome shotgun (WGS) entry which is preliminary data.</text>
</comment>